<evidence type="ECO:0000256" key="1">
    <source>
        <dbReference type="ARBA" id="ARBA00005662"/>
    </source>
</evidence>
<evidence type="ECO:0000256" key="2">
    <source>
        <dbReference type="SAM" id="Phobius"/>
    </source>
</evidence>
<feature type="domain" description="Capsule synthesis protein CapA" evidence="3">
    <location>
        <begin position="70"/>
        <end position="314"/>
    </location>
</feature>
<dbReference type="HOGENOM" id="CLU_038823_2_2_2"/>
<dbReference type="Gene3D" id="3.60.21.10">
    <property type="match status" value="1"/>
</dbReference>
<organism evidence="4 5">
    <name type="scientific">Methanosphaera stadtmanae (strain ATCC 43021 / DSM 3091 / JCM 11832 / MCB-3)</name>
    <dbReference type="NCBI Taxonomy" id="339860"/>
    <lineage>
        <taxon>Archaea</taxon>
        <taxon>Methanobacteriati</taxon>
        <taxon>Methanobacteriota</taxon>
        <taxon>Methanomada group</taxon>
        <taxon>Methanobacteria</taxon>
        <taxon>Methanobacteriales</taxon>
        <taxon>Methanobacteriaceae</taxon>
        <taxon>Methanosphaera</taxon>
    </lineage>
</organism>
<evidence type="ECO:0000313" key="4">
    <source>
        <dbReference type="EMBL" id="ABC57309.1"/>
    </source>
</evidence>
<dbReference type="InterPro" id="IPR019079">
    <property type="entry name" value="Capsule_synth_CapA"/>
</dbReference>
<name>Q2NFU4_METST</name>
<dbReference type="SMART" id="SM00854">
    <property type="entry name" value="PGA_cap"/>
    <property type="match status" value="1"/>
</dbReference>
<dbReference type="KEGG" id="mst:Msp_0921"/>
<sequence length="404" mass="44323">MSNSNKKTNKSTVSNNGILHSLSKISLKKRLIILVVLFLILCGLLMVHNPFTSNNSLNIGSKNVDKGNLSITVTGDVMFGRKMPSVLSSGESPYRYVSNITGQSDILLVNTENPFTNSGNALKPDVPLKADPEYVSLVNGTNYTVVSANANNHVFDYGIEGMRDSIKNLNNAGIIHIGAGENKQEATQPAVIEKNGHKVTIFNYMDSDNFKEYSSDVMPVAGDSSPGYSAWDDVESAKQISAAKENGSDFIIVYMHYGNEYSRSPNQMQEKISHKAIDAGADTVVGSHTHVTEGIEMYNGKPIFYNLGNFIFDQSNTATHRAYFVNFQITGDNVTSVVYPVDINGYLPHFMSSSDGRSLLEQLNPQCPQMKITDDGTGELSFSLNSTENYTSPHLFNTFFSNLE</sequence>
<dbReference type="SUPFAM" id="SSF56300">
    <property type="entry name" value="Metallo-dependent phosphatases"/>
    <property type="match status" value="1"/>
</dbReference>
<keyword evidence="2" id="KW-1133">Transmembrane helix</keyword>
<protein>
    <submittedName>
        <fullName evidence="4">Putative poly-gamma-glutamate biosynthesis protein</fullName>
    </submittedName>
</protein>
<dbReference type="eggNOG" id="arCOG07503">
    <property type="taxonomic scope" value="Archaea"/>
</dbReference>
<dbReference type="InterPro" id="IPR052169">
    <property type="entry name" value="CW_Biosynth-Accessory"/>
</dbReference>
<dbReference type="CDD" id="cd07381">
    <property type="entry name" value="MPP_CapA"/>
    <property type="match status" value="1"/>
</dbReference>
<dbReference type="Proteomes" id="UP000001931">
    <property type="component" value="Chromosome"/>
</dbReference>
<evidence type="ECO:0000259" key="3">
    <source>
        <dbReference type="SMART" id="SM00854"/>
    </source>
</evidence>
<dbReference type="GeneID" id="3856228"/>
<feature type="transmembrane region" description="Helical" evidence="2">
    <location>
        <begin position="31"/>
        <end position="51"/>
    </location>
</feature>
<accession>Q2NFU4</accession>
<reference evidence="4 5" key="1">
    <citation type="journal article" date="2006" name="J. Bacteriol.">
        <title>The genome sequence of Methanosphaera stadtmanae reveals why this human intestinal archaeon is restricted to methanol and H2 for methane formation and ATP synthesis.</title>
        <authorList>
            <person name="Fricke W.F."/>
            <person name="Seedorf H."/>
            <person name="Henne A."/>
            <person name="Kruer M."/>
            <person name="Liesegang H."/>
            <person name="Hedderich R."/>
            <person name="Gottschalk G."/>
            <person name="Thauer R.K."/>
        </authorList>
    </citation>
    <scope>NUCLEOTIDE SEQUENCE [LARGE SCALE GENOMIC DNA]</scope>
    <source>
        <strain evidence="5">ATCC 43021 / DSM 3091 / JCM 11832 / MCB-3</strain>
    </source>
</reference>
<dbReference type="PANTHER" id="PTHR33393">
    <property type="entry name" value="POLYGLUTAMINE SYNTHESIS ACCESSORY PROTEIN RV0574C-RELATED"/>
    <property type="match status" value="1"/>
</dbReference>
<dbReference type="RefSeq" id="WP_011406508.1">
    <property type="nucleotide sequence ID" value="NC_007681.1"/>
</dbReference>
<dbReference type="InterPro" id="IPR029052">
    <property type="entry name" value="Metallo-depent_PP-like"/>
</dbReference>
<dbReference type="AlphaFoldDB" id="Q2NFU4"/>
<dbReference type="STRING" id="339860.Msp_0921"/>
<comment type="similarity">
    <text evidence="1">Belongs to the CapA family.</text>
</comment>
<evidence type="ECO:0000313" key="5">
    <source>
        <dbReference type="Proteomes" id="UP000001931"/>
    </source>
</evidence>
<proteinExistence type="inferred from homology"/>
<keyword evidence="2" id="KW-0812">Transmembrane</keyword>
<dbReference type="EMBL" id="CP000102">
    <property type="protein sequence ID" value="ABC57309.1"/>
    <property type="molecule type" value="Genomic_DNA"/>
</dbReference>
<dbReference type="Pfam" id="PF09587">
    <property type="entry name" value="PGA_cap"/>
    <property type="match status" value="1"/>
</dbReference>
<keyword evidence="2" id="KW-0472">Membrane</keyword>
<gene>
    <name evidence="4" type="ordered locus">Msp_0921</name>
</gene>
<dbReference type="PANTHER" id="PTHR33393:SF13">
    <property type="entry name" value="PGA BIOSYNTHESIS PROTEIN CAPA"/>
    <property type="match status" value="1"/>
</dbReference>
<keyword evidence="5" id="KW-1185">Reference proteome</keyword>